<dbReference type="PIRSF" id="PIRSF039073">
    <property type="entry name" value="BRR2"/>
    <property type="match status" value="1"/>
</dbReference>
<dbReference type="SMART" id="SM00487">
    <property type="entry name" value="DEXDc"/>
    <property type="match status" value="2"/>
</dbReference>
<evidence type="ECO:0000256" key="5">
    <source>
        <dbReference type="ARBA" id="ARBA00022741"/>
    </source>
</evidence>
<dbReference type="SMART" id="SM00382">
    <property type="entry name" value="AAA"/>
    <property type="match status" value="2"/>
</dbReference>
<evidence type="ECO:0000259" key="11">
    <source>
        <dbReference type="PROSITE" id="PS51194"/>
    </source>
</evidence>
<dbReference type="InterPro" id="IPR001650">
    <property type="entry name" value="Helicase_C-like"/>
</dbReference>
<dbReference type="FunFam" id="3.40.50.300:FF:000102">
    <property type="entry name" value="RNA helicase, activating signal cointegrator 1"/>
    <property type="match status" value="1"/>
</dbReference>
<name>A0A3M7RM03_BRAPC</name>
<feature type="domain" description="Helicase ATP-binding" evidence="10">
    <location>
        <begin position="496"/>
        <end position="679"/>
    </location>
</feature>
<evidence type="ECO:0000256" key="3">
    <source>
        <dbReference type="ARBA" id="ARBA00022490"/>
    </source>
</evidence>
<dbReference type="InterPro" id="IPR035892">
    <property type="entry name" value="C2_domain_sf"/>
</dbReference>
<sequence length="2210" mass="254514">MYVENKLELPRLTGTLRAYSKVCKKYEDNDPVIEQEAIKKRRISSRHEEANFTWPNVVNKLVPNPSDTKFSKLKSFLDKLKLNISKQFLNEDFNETSLLNETSLFILETFYDFQNRTGNGNSNFQNFDKINKNLKDKFGQYQRNLFDNCKELIECIFNELIYLDRVHLLEEIFSNRKVELNPDQEEDKMFGENISFYSFYEHREELSEEMSESEVESEDDVDIDFKFPSEISKPVQEDEFSKYLFWTSSLPEISNLVFEILSKKTTNEEIQNELFELLGFEKIELIEFLLSNRQQICQDFRTYFIEAKPVQKVTNSGPMPALSSEIVVHTETEKRIKKQMRKDEKKYFKNRESDSVADFDPSRLKKIREEQLNEAKSLQIYHQKRLDSLSLSQLSKKNAQYPFVFDSLLKASQTSAFIAGSKILLPENIQRISSNSHEEVFIPPSDSIGSIKPENFRGNEAICLKPLIKVSDLDELGQIAFKGFKNLNRIQSIVFDSAYNTNQNLLICAPTGAGKTNIAMLTIVNQIQKHYHDGVLKKDEFKIVYIAPMKALACEMTESFSKRLAPLGLVVRELTGDMQLTKQEIMETQMLVVTPEKWDVVTRKSLGDVSLSLLVKLLIIDEVHLLHDDRGSVIETIVARTLRQVESSQKMIRIVGLSATLPNYMDVARFLNVDPFKGLFFFDSRFRPVPLAQTFIGVKSPNKLMQQQQMDEVCYEKVLKMVKQGHQVMVFVHARNATLKTALKLRDIAKNSGEIQFFLPEDSNEYGNAQKQMSKSRNKQLREIFDDGFSVHHAGLLRADRNMVEKLFSAGHIKNSILRVRKCKTSMENTIIGVLVCTSTLAWGVNLPAHAVVIKGTEMYDSKKGSFVDISMLDILQIFGRAGRPQFDKSGEAFIITTHDKLANYLTLLTRQAPIESQFLNSLADNLNAEICLGSVTNVREAVKWLSYTYLYVRMRLNPLAYGITYRTMENDPGMEIHREDLVRIAARLLDKAHMLRFDEMSGNLNPTDLGRTASHFYIKYDTIELFNAHLKDTMTEKEILGLISQCSEFQQLKVRDEEMPELDLMHENCVLPVMGGIANTHGKVNCLIQSYISRSRVEGFSLISDMAYVSQNLSRIARAIFEICIKRGWALMTGRMLTVCKSIEKRLWNFLSPIRQFENVLSYEIIGKIEDKKLTIDKMKDMDTKELGFILHHQKMSEKVKMCIQGFPVIDIDTTIHPITRTVLRVKITLTANFKWNDKLHGQSEFFWIWIEDPIHNHIYHHEHFNFQKKFVKNQEPQLIVFTIPIFEPLPSQYIVRVISEKWLGVEFTHSISFKHLILPDQHLPHTELLDLDPLPVTALQKPTYESLYSFSHFNPIQTQIFHCLYHTDNNSLLGAPTGSGKTIAAELAIFRVFNKSERKKVVYIAPLKALVRERMFDWKIRLEQKLGKKVVELTGDVTPDMKIVAEADVIISTPEKWDGISRSWQTRSYVKDVALIIIDEIHLLGEDRGPVLEVIVSRTNFISSHTNYPVRIIGLSTALANAIDLANWLGIKKMGLYNFKPSVRPVPLEVHIKGFPGKFYCPRMATMNKPCFQEIQIHSSEKPVLIFVSSRRQTRLTALDLISFLALDPRPKQWLHMPENEMSSLINQVTDQNLKLTLAFGIGLHHAGLNDKDRKLVEELFVNLKIQILVATSTLAWGVNFPAHLVIVKGTEYYDGKTKRYVDFPITDVLQMMGRAGRPQFDDSGIAVILVHDAKKHFYKKFLYEPFPVESNLLSVLSDHLNAEIVATTITSKQEAMEYLTWTYFFRRLLVNPTYYELESVENLDLNKYLSKLIQNSLNQLESSGCIQIGESGELGATISGKIASFYYLLNTTLRMLQDTLNDDIDIESLIDIVSLSSEFDEFPVRHNEDKLNEILSNEVPYKVNPYSLDSPHTKANLILQAHFTRANLPIADYITDTKTVLDNCLRIMQAILDFCADKGWLKACLNTLNLMQMSCQGRWIHDSDVLSLPHLEHEHLVRFYNYKPKLDCLPHLIEQCDRDEDLINKLVGDILDKNQCKDIQNTLALLPKLDISISMSGIIPDKRAMKVFENSEDEVKRLNFRNFTDQIFELYQDEEYVVNLDIKRMNKIRRAGKDNKAYAPKYPKPKDENWVVVLGSNACDESDHELIGLKRLTSFKNHQTSHVMFRTPLIDDNPKSDLFGLTVYFMSDVYLGLDQQFDFKFKLSRKK</sequence>
<evidence type="ECO:0000313" key="12">
    <source>
        <dbReference type="EMBL" id="RNA24592.1"/>
    </source>
</evidence>
<dbReference type="GO" id="GO:0004386">
    <property type="term" value="F:helicase activity"/>
    <property type="evidence" value="ECO:0007669"/>
    <property type="project" value="UniProtKB-KW"/>
</dbReference>
<feature type="domain" description="Helicase C-terminal" evidence="11">
    <location>
        <begin position="714"/>
        <end position="947"/>
    </location>
</feature>
<keyword evidence="7" id="KW-0347">Helicase</keyword>
<dbReference type="GO" id="GO:0180022">
    <property type="term" value="C:RQC-trigger complex"/>
    <property type="evidence" value="ECO:0007669"/>
    <property type="project" value="UniProtKB-ARBA"/>
</dbReference>
<dbReference type="InterPro" id="IPR011545">
    <property type="entry name" value="DEAD/DEAH_box_helicase_dom"/>
</dbReference>
<comment type="similarity">
    <text evidence="2">Belongs to the helicase family. SKI2 subfamily.</text>
</comment>
<comment type="caution">
    <text evidence="12">The sequence shown here is derived from an EMBL/GenBank/DDBJ whole genome shotgun (WGS) entry which is preliminary data.</text>
</comment>
<gene>
    <name evidence="12" type="ORF">BpHYR1_048441</name>
</gene>
<evidence type="ECO:0000256" key="2">
    <source>
        <dbReference type="ARBA" id="ARBA00010140"/>
    </source>
</evidence>
<dbReference type="SMART" id="SM00490">
    <property type="entry name" value="HELICc"/>
    <property type="match status" value="2"/>
</dbReference>
<dbReference type="FunFam" id="1.10.3380.10:FF:000001">
    <property type="entry name" value="U5 small nuclear ribonucleoprotein helicase"/>
    <property type="match status" value="1"/>
</dbReference>
<dbReference type="InterPro" id="IPR004179">
    <property type="entry name" value="Sec63-dom"/>
</dbReference>
<dbReference type="SUPFAM" id="SSF46785">
    <property type="entry name" value="Winged helix' DNA-binding domain"/>
    <property type="match status" value="2"/>
</dbReference>
<feature type="domain" description="Helicase C-terminal" evidence="11">
    <location>
        <begin position="1575"/>
        <end position="1780"/>
    </location>
</feature>
<comment type="subcellular location">
    <subcellularLocation>
        <location evidence="1">Cytoplasm</location>
    </subcellularLocation>
</comment>
<dbReference type="FunFam" id="3.40.50.300:FF:000062">
    <property type="entry name" value="U5 small nuclear ribonucleoprotein helicase"/>
    <property type="match status" value="1"/>
</dbReference>
<dbReference type="SUPFAM" id="SSF81296">
    <property type="entry name" value="E set domains"/>
    <property type="match status" value="1"/>
</dbReference>
<feature type="domain" description="Helicase ATP-binding" evidence="10">
    <location>
        <begin position="1364"/>
        <end position="1539"/>
    </location>
</feature>
<dbReference type="GO" id="GO:0016787">
    <property type="term" value="F:hydrolase activity"/>
    <property type="evidence" value="ECO:0007669"/>
    <property type="project" value="UniProtKB-KW"/>
</dbReference>
<dbReference type="FunFam" id="2.60.40.150:FF:000004">
    <property type="entry name" value="RNA helicase, activating signal cointegrator 1"/>
    <property type="match status" value="1"/>
</dbReference>
<dbReference type="PROSITE" id="PS51194">
    <property type="entry name" value="HELICASE_CTER"/>
    <property type="match status" value="2"/>
</dbReference>
<organism evidence="12 13">
    <name type="scientific">Brachionus plicatilis</name>
    <name type="common">Marine rotifer</name>
    <name type="synonym">Brachionus muelleri</name>
    <dbReference type="NCBI Taxonomy" id="10195"/>
    <lineage>
        <taxon>Eukaryota</taxon>
        <taxon>Metazoa</taxon>
        <taxon>Spiralia</taxon>
        <taxon>Gnathifera</taxon>
        <taxon>Rotifera</taxon>
        <taxon>Eurotatoria</taxon>
        <taxon>Monogononta</taxon>
        <taxon>Pseudotrocha</taxon>
        <taxon>Ploima</taxon>
        <taxon>Brachionidae</taxon>
        <taxon>Brachionus</taxon>
    </lineage>
</organism>
<dbReference type="FunFam" id="1.10.3380.10:FF:000002">
    <property type="entry name" value="Activating signal cointegrator 1 complex subunit 3"/>
    <property type="match status" value="1"/>
</dbReference>
<keyword evidence="3" id="KW-0963">Cytoplasm</keyword>
<dbReference type="InterPro" id="IPR003593">
    <property type="entry name" value="AAA+_ATPase"/>
</dbReference>
<dbReference type="FunFam" id="2.60.40.150:FF:000113">
    <property type="entry name" value="activating signal cointegrator 1 complex subunit 3"/>
    <property type="match status" value="1"/>
</dbReference>
<keyword evidence="6" id="KW-0378">Hydrolase</keyword>
<evidence type="ECO:0000256" key="8">
    <source>
        <dbReference type="ARBA" id="ARBA00022840"/>
    </source>
</evidence>
<dbReference type="FunFam" id="1.10.10.10:FF:000012">
    <property type="entry name" value="U5 small nuclear ribonucleoprotein helicase"/>
    <property type="match status" value="1"/>
</dbReference>
<dbReference type="Gene3D" id="1.10.150.20">
    <property type="entry name" value="5' to 3' exonuclease, C-terminal subdomain"/>
    <property type="match status" value="1"/>
</dbReference>
<dbReference type="Pfam" id="PF18149">
    <property type="entry name" value="Helicase_PWI"/>
    <property type="match status" value="1"/>
</dbReference>
<dbReference type="GO" id="GO:0005737">
    <property type="term" value="C:cytoplasm"/>
    <property type="evidence" value="ECO:0007669"/>
    <property type="project" value="UniProtKB-SubCell"/>
</dbReference>
<dbReference type="FunFam" id="3.40.50.300:FF:000198">
    <property type="entry name" value="Activating signal cointegrator 1 complex subunit"/>
    <property type="match status" value="1"/>
</dbReference>
<dbReference type="STRING" id="10195.A0A3M7RM03"/>
<dbReference type="SUPFAM" id="SSF52540">
    <property type="entry name" value="P-loop containing nucleoside triphosphate hydrolases"/>
    <property type="match status" value="4"/>
</dbReference>
<dbReference type="PANTHER" id="PTHR47961:SF4">
    <property type="entry name" value="ACTIVATING SIGNAL COINTEGRATOR 1 COMPLEX SUBUNIT 3"/>
    <property type="match status" value="1"/>
</dbReference>
<keyword evidence="13" id="KW-1185">Reference proteome</keyword>
<dbReference type="InterPro" id="IPR014001">
    <property type="entry name" value="Helicase_ATP-bd"/>
</dbReference>
<dbReference type="SMART" id="SM00973">
    <property type="entry name" value="Sec63"/>
    <property type="match status" value="2"/>
</dbReference>
<evidence type="ECO:0000256" key="1">
    <source>
        <dbReference type="ARBA" id="ARBA00004496"/>
    </source>
</evidence>
<keyword evidence="8" id="KW-0067">ATP-binding</keyword>
<dbReference type="InterPro" id="IPR036390">
    <property type="entry name" value="WH_DNA-bd_sf"/>
</dbReference>
<dbReference type="InterPro" id="IPR057842">
    <property type="entry name" value="WH_MER3"/>
</dbReference>
<dbReference type="InterPro" id="IPR036388">
    <property type="entry name" value="WH-like_DNA-bd_sf"/>
</dbReference>
<dbReference type="Pfam" id="PF23445">
    <property type="entry name" value="WHD_SNRNP200"/>
    <property type="match status" value="2"/>
</dbReference>
<dbReference type="Pfam" id="PF00270">
    <property type="entry name" value="DEAD"/>
    <property type="match status" value="2"/>
</dbReference>
<keyword evidence="5" id="KW-0547">Nucleotide-binding</keyword>
<evidence type="ECO:0000256" key="6">
    <source>
        <dbReference type="ARBA" id="ARBA00022801"/>
    </source>
</evidence>
<dbReference type="GO" id="GO:0003676">
    <property type="term" value="F:nucleic acid binding"/>
    <property type="evidence" value="ECO:0007669"/>
    <property type="project" value="InterPro"/>
</dbReference>
<dbReference type="InterPro" id="IPR050474">
    <property type="entry name" value="Hel308_SKI2-like"/>
</dbReference>
<dbReference type="Gene3D" id="1.10.3380.10">
    <property type="entry name" value="Sec63 N-terminal domain-like domain"/>
    <property type="match status" value="2"/>
</dbReference>
<dbReference type="Proteomes" id="UP000276133">
    <property type="component" value="Unassembled WGS sequence"/>
</dbReference>
<keyword evidence="4" id="KW-0677">Repeat</keyword>
<dbReference type="Gene3D" id="3.40.50.300">
    <property type="entry name" value="P-loop containing nucleotide triphosphate hydrolases"/>
    <property type="match status" value="4"/>
</dbReference>
<dbReference type="InterPro" id="IPR027417">
    <property type="entry name" value="P-loop_NTPase"/>
</dbReference>
<evidence type="ECO:0000313" key="13">
    <source>
        <dbReference type="Proteomes" id="UP000276133"/>
    </source>
</evidence>
<proteinExistence type="inferred from homology"/>
<dbReference type="GO" id="GO:0006397">
    <property type="term" value="P:mRNA processing"/>
    <property type="evidence" value="ECO:0007669"/>
    <property type="project" value="UniProtKB-ARBA"/>
</dbReference>
<dbReference type="Pfam" id="PF02889">
    <property type="entry name" value="Sec63"/>
    <property type="match status" value="2"/>
</dbReference>
<dbReference type="EMBL" id="REGN01003093">
    <property type="protein sequence ID" value="RNA24592.1"/>
    <property type="molecule type" value="Genomic_DNA"/>
</dbReference>
<dbReference type="InterPro" id="IPR041094">
    <property type="entry name" value="Brr2_helicase_PWI"/>
</dbReference>
<dbReference type="PROSITE" id="PS51192">
    <property type="entry name" value="HELICASE_ATP_BIND_1"/>
    <property type="match status" value="2"/>
</dbReference>
<dbReference type="Gene3D" id="1.10.10.10">
    <property type="entry name" value="Winged helix-like DNA-binding domain superfamily/Winged helix DNA-binding domain"/>
    <property type="match status" value="2"/>
</dbReference>
<evidence type="ECO:0000256" key="4">
    <source>
        <dbReference type="ARBA" id="ARBA00022737"/>
    </source>
</evidence>
<evidence type="ECO:0000259" key="10">
    <source>
        <dbReference type="PROSITE" id="PS51192"/>
    </source>
</evidence>
<dbReference type="GO" id="GO:0005524">
    <property type="term" value="F:ATP binding"/>
    <property type="evidence" value="ECO:0007669"/>
    <property type="project" value="UniProtKB-KW"/>
</dbReference>
<dbReference type="Pfam" id="PF00271">
    <property type="entry name" value="Helicase_C"/>
    <property type="match status" value="1"/>
</dbReference>
<protein>
    <recommendedName>
        <fullName evidence="9">U5 small nuclear ribonucleoprotein 200 kDa helicase</fullName>
    </recommendedName>
</protein>
<dbReference type="OrthoDB" id="5575at2759"/>
<dbReference type="CDD" id="cd18795">
    <property type="entry name" value="SF2_C_Ski2"/>
    <property type="match status" value="2"/>
</dbReference>
<dbReference type="InterPro" id="IPR014756">
    <property type="entry name" value="Ig_E-set"/>
</dbReference>
<reference evidence="12 13" key="1">
    <citation type="journal article" date="2018" name="Sci. Rep.">
        <title>Genomic signatures of local adaptation to the degree of environmental predictability in rotifers.</title>
        <authorList>
            <person name="Franch-Gras L."/>
            <person name="Hahn C."/>
            <person name="Garcia-Roger E.M."/>
            <person name="Carmona M.J."/>
            <person name="Serra M."/>
            <person name="Gomez A."/>
        </authorList>
    </citation>
    <scope>NUCLEOTIDE SEQUENCE [LARGE SCALE GENOMIC DNA]</scope>
    <source>
        <strain evidence="12">HYR1</strain>
    </source>
</reference>
<dbReference type="CDD" id="cd18020">
    <property type="entry name" value="DEXHc_ASCC3_1"/>
    <property type="match status" value="1"/>
</dbReference>
<dbReference type="FunFam" id="1.10.10.10:FF:000024">
    <property type="entry name" value="U5 small nuclear ribonucleoprotein helicase"/>
    <property type="match status" value="1"/>
</dbReference>
<accession>A0A3M7RM03</accession>
<dbReference type="CDD" id="cd18022">
    <property type="entry name" value="DEXHc_ASCC3_2"/>
    <property type="match status" value="1"/>
</dbReference>
<evidence type="ECO:0000256" key="7">
    <source>
        <dbReference type="ARBA" id="ARBA00022806"/>
    </source>
</evidence>
<evidence type="ECO:0000256" key="9">
    <source>
        <dbReference type="ARBA" id="ARBA00034541"/>
    </source>
</evidence>
<dbReference type="SUPFAM" id="SSF158702">
    <property type="entry name" value="Sec63 N-terminal domain-like"/>
    <property type="match status" value="2"/>
</dbReference>
<dbReference type="FunFam" id="3.40.50.300:FF:000231">
    <property type="entry name" value="Activating signal cointegrator 1 complex subunit 3"/>
    <property type="match status" value="1"/>
</dbReference>
<dbReference type="GO" id="GO:0005634">
    <property type="term" value="C:nucleus"/>
    <property type="evidence" value="ECO:0007669"/>
    <property type="project" value="TreeGrafter"/>
</dbReference>
<dbReference type="Gene3D" id="2.60.40.150">
    <property type="entry name" value="C2 domain"/>
    <property type="match status" value="2"/>
</dbReference>
<dbReference type="PANTHER" id="PTHR47961">
    <property type="entry name" value="DNA POLYMERASE THETA, PUTATIVE (AFU_ORTHOLOGUE AFUA_1G05260)-RELATED"/>
    <property type="match status" value="1"/>
</dbReference>